<accession>A0ABN9T9R0</accession>
<feature type="region of interest" description="Disordered" evidence="1">
    <location>
        <begin position="1"/>
        <end position="68"/>
    </location>
</feature>
<reference evidence="2" key="1">
    <citation type="submission" date="2023-10" db="EMBL/GenBank/DDBJ databases">
        <authorList>
            <person name="Chen Y."/>
            <person name="Shah S."/>
            <person name="Dougan E. K."/>
            <person name="Thang M."/>
            <person name="Chan C."/>
        </authorList>
    </citation>
    <scope>NUCLEOTIDE SEQUENCE [LARGE SCALE GENOMIC DNA]</scope>
</reference>
<evidence type="ECO:0000313" key="3">
    <source>
        <dbReference type="Proteomes" id="UP001189429"/>
    </source>
</evidence>
<protein>
    <recommendedName>
        <fullName evidence="4">4-alpha-glucanotransferase</fullName>
    </recommendedName>
</protein>
<sequence length="191" mass="20815">MAENGKDGKQTVEEKLKVAKERREKLLKKKEERGKGSRASTVSGATPDEPPKELPPPPGRPVAVPLGLTPRFPLDEAASKGVEEQRAEGAFYSIGPEGGNEVGVVLFPDLWGWSGGRTRAVADFLAMMLNAVVVVPRLLDSPPMDGGTNGDGLPPDFDVEARQEDLRNWLLKHSWDVLEPKAKRRWLATAS</sequence>
<dbReference type="Proteomes" id="UP001189429">
    <property type="component" value="Unassembled WGS sequence"/>
</dbReference>
<gene>
    <name evidence="2" type="ORF">PCOR1329_LOCUS36971</name>
</gene>
<comment type="caution">
    <text evidence="2">The sequence shown here is derived from an EMBL/GenBank/DDBJ whole genome shotgun (WGS) entry which is preliminary data.</text>
</comment>
<proteinExistence type="predicted"/>
<keyword evidence="3" id="KW-1185">Reference proteome</keyword>
<feature type="compositionally biased region" description="Basic and acidic residues" evidence="1">
    <location>
        <begin position="1"/>
        <end position="35"/>
    </location>
</feature>
<evidence type="ECO:0000313" key="2">
    <source>
        <dbReference type="EMBL" id="CAK0841906.1"/>
    </source>
</evidence>
<evidence type="ECO:0008006" key="4">
    <source>
        <dbReference type="Google" id="ProtNLM"/>
    </source>
</evidence>
<evidence type="ECO:0000256" key="1">
    <source>
        <dbReference type="SAM" id="MobiDB-lite"/>
    </source>
</evidence>
<dbReference type="EMBL" id="CAUYUJ010014492">
    <property type="protein sequence ID" value="CAK0841906.1"/>
    <property type="molecule type" value="Genomic_DNA"/>
</dbReference>
<name>A0ABN9T9R0_9DINO</name>
<organism evidence="2 3">
    <name type="scientific">Prorocentrum cordatum</name>
    <dbReference type="NCBI Taxonomy" id="2364126"/>
    <lineage>
        <taxon>Eukaryota</taxon>
        <taxon>Sar</taxon>
        <taxon>Alveolata</taxon>
        <taxon>Dinophyceae</taxon>
        <taxon>Prorocentrales</taxon>
        <taxon>Prorocentraceae</taxon>
        <taxon>Prorocentrum</taxon>
    </lineage>
</organism>